<proteinExistence type="predicted"/>
<dbReference type="Proteomes" id="UP000662782">
    <property type="component" value="Segment"/>
</dbReference>
<evidence type="ECO:0000313" key="1">
    <source>
        <dbReference type="EMBL" id="QPB09214.1"/>
    </source>
</evidence>
<organism evidence="1 2">
    <name type="scientific">Klebsiella phage Miami</name>
    <dbReference type="NCBI Taxonomy" id="2767581"/>
    <lineage>
        <taxon>Viruses</taxon>
        <taxon>Duplodnaviria</taxon>
        <taxon>Heunggongvirae</taxon>
        <taxon>Uroviricota</taxon>
        <taxon>Caudoviricetes</taxon>
        <taxon>Chimalliviridae</taxon>
        <taxon>Miamivirus</taxon>
        <taxon>Miamivirus miami</taxon>
    </lineage>
</organism>
<gene>
    <name evidence="1" type="ORF">CPT_Miami_119</name>
</gene>
<protein>
    <submittedName>
        <fullName evidence="1">Uncharacterized protein</fullName>
    </submittedName>
</protein>
<evidence type="ECO:0000313" key="2">
    <source>
        <dbReference type="Proteomes" id="UP000662782"/>
    </source>
</evidence>
<keyword evidence="2" id="KW-1185">Reference proteome</keyword>
<dbReference type="EMBL" id="MT701590">
    <property type="protein sequence ID" value="QPB09214.1"/>
    <property type="molecule type" value="Genomic_DNA"/>
</dbReference>
<sequence>MLRNIHECIRAIDIHSGVVMSLRLNADDRVERLTASIMISDRYDNRFLILPDEIRTFTQTIREFVHGIIPGFNPNAPKLQYVVVENLKEKRVNISFKGTTIKVGGDRDPRINLTEILETISLWHPFILQWESTGIIDHSALDLLNRMLLLHRDSGNFLKVLTRQGNMSNPLTTITVRDGRGSRKELVISNRTQFSMIISGTAGKDILELIIETLQSKPMLGNRKGHIKELAGKYVFVCSLIKAPRKENFDRRQLTIMSEAGPYPQAIRLNFETEEERNEILSGLEHALTIV</sequence>
<reference evidence="1 2" key="1">
    <citation type="submission" date="2020-07" db="EMBL/GenBank/DDBJ databases">
        <title>Complete genome sequence of Klebsiella pneumoniae phage Miami.</title>
        <authorList>
            <person name="Mora D.A."/>
            <person name="Lessor L."/>
            <person name="Gill J."/>
            <person name="Liu M."/>
        </authorList>
    </citation>
    <scope>NUCLEOTIDE SEQUENCE [LARGE SCALE GENOMIC DNA]</scope>
</reference>
<accession>A0A873WUX8</accession>
<name>A0A873WUX8_9CAUD</name>